<sequence>MLKIIFRCALVSILLTATFAANADVNRALTNMCEIVKSNDKSELRKKIHNVATYYRMKLNDYYDAVSCDGYSLIRAAILFNALESGSLLIKKMPRGALAAPEADGKTLQAWVAEQGLNNTEIAMLLNDRL</sequence>
<protein>
    <submittedName>
        <fullName evidence="2">DUF3718 domain-containing protein</fullName>
    </submittedName>
</protein>
<feature type="signal peptide" evidence="1">
    <location>
        <begin position="1"/>
        <end position="23"/>
    </location>
</feature>
<gene>
    <name evidence="2" type="ORF">OCL06_14535</name>
</gene>
<keyword evidence="3" id="KW-1185">Reference proteome</keyword>
<evidence type="ECO:0000313" key="2">
    <source>
        <dbReference type="EMBL" id="MCU7555804.1"/>
    </source>
</evidence>
<comment type="caution">
    <text evidence="2">The sequence shown here is derived from an EMBL/GenBank/DDBJ whole genome shotgun (WGS) entry which is preliminary data.</text>
</comment>
<dbReference type="Pfam" id="PF12514">
    <property type="entry name" value="DUF3718"/>
    <property type="match status" value="1"/>
</dbReference>
<dbReference type="Proteomes" id="UP001209257">
    <property type="component" value="Unassembled WGS sequence"/>
</dbReference>
<evidence type="ECO:0000256" key="1">
    <source>
        <dbReference type="SAM" id="SignalP"/>
    </source>
</evidence>
<dbReference type="RefSeq" id="WP_262995838.1">
    <property type="nucleotide sequence ID" value="NZ_JAOTJC010000013.1"/>
</dbReference>
<dbReference type="InterPro" id="IPR022193">
    <property type="entry name" value="DUF3718"/>
</dbReference>
<proteinExistence type="predicted"/>
<feature type="chain" id="PRO_5046585592" evidence="1">
    <location>
        <begin position="24"/>
        <end position="130"/>
    </location>
</feature>
<keyword evidence="1" id="KW-0732">Signal</keyword>
<dbReference type="EMBL" id="JAOTJC010000013">
    <property type="protein sequence ID" value="MCU7555804.1"/>
    <property type="molecule type" value="Genomic_DNA"/>
</dbReference>
<organism evidence="2 3">
    <name type="scientific">Alteromonas salexigens</name>
    <dbReference type="NCBI Taxonomy" id="2982530"/>
    <lineage>
        <taxon>Bacteria</taxon>
        <taxon>Pseudomonadati</taxon>
        <taxon>Pseudomonadota</taxon>
        <taxon>Gammaproteobacteria</taxon>
        <taxon>Alteromonadales</taxon>
        <taxon>Alteromonadaceae</taxon>
        <taxon>Alteromonas/Salinimonas group</taxon>
        <taxon>Alteromonas</taxon>
    </lineage>
</organism>
<accession>A0ABT2VRX8</accession>
<name>A0ABT2VRX8_9ALTE</name>
<evidence type="ECO:0000313" key="3">
    <source>
        <dbReference type="Proteomes" id="UP001209257"/>
    </source>
</evidence>
<reference evidence="3" key="1">
    <citation type="submission" date="2023-07" db="EMBL/GenBank/DDBJ databases">
        <title>Study on multiphase classification of strain Alteromonas salexigens isolated from the Yellow Sea.</title>
        <authorList>
            <person name="Sun L."/>
        </authorList>
    </citation>
    <scope>NUCLEOTIDE SEQUENCE [LARGE SCALE GENOMIC DNA]</scope>
    <source>
        <strain evidence="3">ASW11-19</strain>
    </source>
</reference>